<protein>
    <submittedName>
        <fullName evidence="1">Uncharacterized protein</fullName>
    </submittedName>
</protein>
<sequence length="1723" mass="193637">MEVSPISASLGAMGSILRKLDELLATGHRALRGAVVDDIEQLTTDLHNLQNLLLKLSNAQDPPMAAGYWMKEVRELSYDMEDCADQFISAHARAKIRRATRGKTIITRLKIKRLPERPKGLPWITSKVSEFRTRALEATQRYWRYKFDDCNSNPVCSHVSRVAYPEEAGNSSHVGMEGPVDELDRWLTDEEEQLKVVAIVGVAGVGKTTLAQKLWGKLQGQFECHAFVRTAQKPNMRGIISSILSQVRPHKPPDPADMHHLICDLREYLQDKKYFVIIDDLWATSVWDVLSRAFPEGKCCSRIITTTEIMEVARACCGYCPDYIFQMEFLSDDDSQKLLLQRILLGNQSPQRFDHVLPHILRKCGGLPLAIIMAASLIASRPEKLDQLGFVQNSFGSNSGVRAHPTIEGFMGQLLNISFDTLPHYLKTCLLYLSTCPEGYIFLKDDLVNQWIAEDFICAHLGGDKEEVARTYFDELVTMGLIQVMGTNYSYELLSYSVHHMILDHITYKATEENFVTVMDYSQTAMLLPDKVRRLSLHFGSATYAATPASTRLSQVRSLFFFGLFNCIPPFKGFKLLRVLNLHLWGDLGNTSFDLTGICELLRLRYLQVTCNVTVKLPVQIEAMKHLETLEINSRVYAIPPGIVRLPSLLHLCLRGGTNLPNGIGCIRSLRTLTHFDRGNNSKFTLSGLAKLTNLRDLHFTYSELMSSEHLKRNLIALASSIGKLCNLKSVTLAPGTARMVVLFDGSSGMSSAPVFLERLELLPPICIFSRLPKWIGQLRKLCIVKVAVKELLTDDIDILAGLPFLKLLSLCVQISPEGRTIFNEGTFLVLRYFEFRCGVLCVDFMVGAMPNLRSLKLAFNTHISDKYNNMLAGIEHLLNLQDITGRIGAATESDRRVAESVFKEAISKHPKCPICSIQWVDPVEKDYRTSEKQHVRHEKGSSGEKHGVLEKAVDTTKDAKRGKTSFARLDKFRTVEAYRNSCSTVFVPQKRFRTRFFCIRRMATKLWQSHTTTKGGADRTENKKQQQKLQTRLNYVQRKNQQQSSYSSDSAGNKAEDPNFFSTTSSPPTSQITLTIHQNLASERGEQMVPDAMKQEYLDSNQSNVIFRTISGEKIAAETGVQSQISTQSSPSLLSARHHKEGVYDSTPNLAGQAMETSPNIIWKQDLLAKVKKHEEEIVNLKWHLANYSVKEAQILDDKLDLEKRIAHMRKEFDEKQLDIVDSASKDLSYRQKQIEENMNLAFALRDAHARRSTFICSLLPLLSEHNLQPSVLDAQSIVSTLKVLFTHLQTELIIAEDKLKESQNKITPWSVKSSINTSGHAQSSSHPPANAYVSPSQTNFDIVPQQACSRVHSTTSPVRTGGDGGLLADENRQVIPTEVAATNTEHDNVGRTSPPSSSQITKDVVVQGTERDSRSVRFKFESKDQNPSFKDPLRRDGSENLEGTEGPPNLASRLDDRNLPYPYFPTVLEESSSSFSQAAKDDPLPAIDGLRITGEAFPGRELQASGYSINGTTGCNFEWVRHLEDGSVNFIKGANEPTYLVTADDVDSLLVIEVQPQDDRKRKGEIVKVYANEQRKITCDPETKELIMNTLSTGHVLFEVLLPVFIDLWEPALLAIKRAGYMIKYKGKGGVVITEKFQQYTAINIPYDRPNEFSIQSADGAEYGLKPAESSPSRDSIVLILRLFRMKAVERSKRRKKRMSVQDVVQNFRRKEVVGRERIAG</sequence>
<dbReference type="Proteomes" id="UP001732700">
    <property type="component" value="Chromosome 4D"/>
</dbReference>
<evidence type="ECO:0000313" key="2">
    <source>
        <dbReference type="Proteomes" id="UP001732700"/>
    </source>
</evidence>
<proteinExistence type="predicted"/>
<organism evidence="1 2">
    <name type="scientific">Avena sativa</name>
    <name type="common">Oat</name>
    <dbReference type="NCBI Taxonomy" id="4498"/>
    <lineage>
        <taxon>Eukaryota</taxon>
        <taxon>Viridiplantae</taxon>
        <taxon>Streptophyta</taxon>
        <taxon>Embryophyta</taxon>
        <taxon>Tracheophyta</taxon>
        <taxon>Spermatophyta</taxon>
        <taxon>Magnoliopsida</taxon>
        <taxon>Liliopsida</taxon>
        <taxon>Poales</taxon>
        <taxon>Poaceae</taxon>
        <taxon>BOP clade</taxon>
        <taxon>Pooideae</taxon>
        <taxon>Poodae</taxon>
        <taxon>Poeae</taxon>
        <taxon>Poeae Chloroplast Group 1 (Aveneae type)</taxon>
        <taxon>Aveninae</taxon>
        <taxon>Avena</taxon>
    </lineage>
</organism>
<dbReference type="EnsemblPlants" id="AVESA.00010b.r2.4DG0776740.1">
    <property type="protein sequence ID" value="AVESA.00010b.r2.4DG0776740.1.CDS"/>
    <property type="gene ID" value="AVESA.00010b.r2.4DG0776740"/>
</dbReference>
<accession>A0ACD5XDA6</accession>
<name>A0ACD5XDA6_AVESA</name>
<evidence type="ECO:0000313" key="1">
    <source>
        <dbReference type="EnsemblPlants" id="AVESA.00010b.r2.4DG0776740.1.CDS"/>
    </source>
</evidence>
<reference evidence="1" key="1">
    <citation type="submission" date="2021-05" db="EMBL/GenBank/DDBJ databases">
        <authorList>
            <person name="Scholz U."/>
            <person name="Mascher M."/>
            <person name="Fiebig A."/>
        </authorList>
    </citation>
    <scope>NUCLEOTIDE SEQUENCE [LARGE SCALE GENOMIC DNA]</scope>
</reference>
<keyword evidence="2" id="KW-1185">Reference proteome</keyword>
<reference evidence="1" key="2">
    <citation type="submission" date="2025-09" db="UniProtKB">
        <authorList>
            <consortium name="EnsemblPlants"/>
        </authorList>
    </citation>
    <scope>IDENTIFICATION</scope>
</reference>